<accession>A0A917U1R9</accession>
<dbReference type="InterPro" id="IPR036388">
    <property type="entry name" value="WH-like_DNA-bd_sf"/>
</dbReference>
<evidence type="ECO:0000256" key="2">
    <source>
        <dbReference type="ARBA" id="ARBA00023125"/>
    </source>
</evidence>
<dbReference type="SMART" id="SM00866">
    <property type="entry name" value="UTRA"/>
    <property type="match status" value="1"/>
</dbReference>
<dbReference type="Pfam" id="PF00392">
    <property type="entry name" value="GntR"/>
    <property type="match status" value="1"/>
</dbReference>
<dbReference type="InterPro" id="IPR011663">
    <property type="entry name" value="UTRA"/>
</dbReference>
<dbReference type="InterPro" id="IPR050679">
    <property type="entry name" value="Bact_HTH_transcr_reg"/>
</dbReference>
<comment type="caution">
    <text evidence="5">The sequence shown here is derived from an EMBL/GenBank/DDBJ whole genome shotgun (WGS) entry which is preliminary data.</text>
</comment>
<dbReference type="GO" id="GO:0003677">
    <property type="term" value="F:DNA binding"/>
    <property type="evidence" value="ECO:0007669"/>
    <property type="project" value="UniProtKB-KW"/>
</dbReference>
<dbReference type="PRINTS" id="PR00035">
    <property type="entry name" value="HTHGNTR"/>
</dbReference>
<keyword evidence="6" id="KW-1185">Reference proteome</keyword>
<dbReference type="PANTHER" id="PTHR44846:SF17">
    <property type="entry name" value="GNTR-FAMILY TRANSCRIPTIONAL REGULATOR"/>
    <property type="match status" value="1"/>
</dbReference>
<dbReference type="InterPro" id="IPR028978">
    <property type="entry name" value="Chorismate_lyase_/UTRA_dom_sf"/>
</dbReference>
<dbReference type="Proteomes" id="UP000642070">
    <property type="component" value="Unassembled WGS sequence"/>
</dbReference>
<keyword evidence="2" id="KW-0238">DNA-binding</keyword>
<evidence type="ECO:0000259" key="4">
    <source>
        <dbReference type="PROSITE" id="PS50949"/>
    </source>
</evidence>
<dbReference type="RefSeq" id="WP_190253344.1">
    <property type="nucleotide sequence ID" value="NZ_BMPI01000033.1"/>
</dbReference>
<sequence>MPIEYAPPKYVVIVNTLQARIEDGTYASGAMLPSETTLMGEFDASRPTVVRALEILRQDGWIEAQQGKGRFVRSKPAEPRPMPPHAATLLADEAEGRVRLIDVAEMPAPARAAAALDVREGSPVVVRRRLVSVDGLGPVELGAVYVPVDLAEGTDVGSSAPLSEGLLQHLAARKGLHFGHVTERISTRPATPDERRLLEIDRADWVLTALFTVYTREGLPAFALDLAVPPSRHEFEDSFPLT</sequence>
<dbReference type="GO" id="GO:0003700">
    <property type="term" value="F:DNA-binding transcription factor activity"/>
    <property type="evidence" value="ECO:0007669"/>
    <property type="project" value="InterPro"/>
</dbReference>
<dbReference type="SMART" id="SM00345">
    <property type="entry name" value="HTH_GNTR"/>
    <property type="match status" value="1"/>
</dbReference>
<proteinExistence type="predicted"/>
<dbReference type="Gene3D" id="3.40.1410.10">
    <property type="entry name" value="Chorismate lyase-like"/>
    <property type="match status" value="1"/>
</dbReference>
<dbReference type="PANTHER" id="PTHR44846">
    <property type="entry name" value="MANNOSYL-D-GLYCERATE TRANSPORT/METABOLISM SYSTEM REPRESSOR MNGR-RELATED"/>
    <property type="match status" value="1"/>
</dbReference>
<dbReference type="AlphaFoldDB" id="A0A917U1R9"/>
<dbReference type="PROSITE" id="PS50949">
    <property type="entry name" value="HTH_GNTR"/>
    <property type="match status" value="1"/>
</dbReference>
<keyword evidence="1" id="KW-0805">Transcription regulation</keyword>
<evidence type="ECO:0000256" key="1">
    <source>
        <dbReference type="ARBA" id="ARBA00023015"/>
    </source>
</evidence>
<dbReference type="Pfam" id="PF07702">
    <property type="entry name" value="UTRA"/>
    <property type="match status" value="1"/>
</dbReference>
<protein>
    <submittedName>
        <fullName evidence="5">Histidine utilization repressor</fullName>
    </submittedName>
</protein>
<dbReference type="SUPFAM" id="SSF64288">
    <property type="entry name" value="Chorismate lyase-like"/>
    <property type="match status" value="1"/>
</dbReference>
<keyword evidence="3" id="KW-0804">Transcription</keyword>
<evidence type="ECO:0000313" key="6">
    <source>
        <dbReference type="Proteomes" id="UP000642070"/>
    </source>
</evidence>
<feature type="domain" description="HTH gntR-type" evidence="4">
    <location>
        <begin position="7"/>
        <end position="75"/>
    </location>
</feature>
<dbReference type="EMBL" id="BMPI01000033">
    <property type="protein sequence ID" value="GGM50457.1"/>
    <property type="molecule type" value="Genomic_DNA"/>
</dbReference>
<dbReference type="CDD" id="cd07377">
    <property type="entry name" value="WHTH_GntR"/>
    <property type="match status" value="1"/>
</dbReference>
<dbReference type="InterPro" id="IPR036390">
    <property type="entry name" value="WH_DNA-bd_sf"/>
</dbReference>
<organism evidence="5 6">
    <name type="scientific">Dactylosporangium sucinum</name>
    <dbReference type="NCBI Taxonomy" id="1424081"/>
    <lineage>
        <taxon>Bacteria</taxon>
        <taxon>Bacillati</taxon>
        <taxon>Actinomycetota</taxon>
        <taxon>Actinomycetes</taxon>
        <taxon>Micromonosporales</taxon>
        <taxon>Micromonosporaceae</taxon>
        <taxon>Dactylosporangium</taxon>
    </lineage>
</organism>
<dbReference type="GO" id="GO:0045892">
    <property type="term" value="P:negative regulation of DNA-templated transcription"/>
    <property type="evidence" value="ECO:0007669"/>
    <property type="project" value="TreeGrafter"/>
</dbReference>
<evidence type="ECO:0000313" key="5">
    <source>
        <dbReference type="EMBL" id="GGM50457.1"/>
    </source>
</evidence>
<dbReference type="InterPro" id="IPR000524">
    <property type="entry name" value="Tscrpt_reg_HTH_GntR"/>
</dbReference>
<dbReference type="Gene3D" id="1.10.10.10">
    <property type="entry name" value="Winged helix-like DNA-binding domain superfamily/Winged helix DNA-binding domain"/>
    <property type="match status" value="1"/>
</dbReference>
<reference evidence="5" key="2">
    <citation type="submission" date="2020-09" db="EMBL/GenBank/DDBJ databases">
        <authorList>
            <person name="Sun Q."/>
            <person name="Ohkuma M."/>
        </authorList>
    </citation>
    <scope>NUCLEOTIDE SEQUENCE</scope>
    <source>
        <strain evidence="5">JCM 19831</strain>
    </source>
</reference>
<evidence type="ECO:0000256" key="3">
    <source>
        <dbReference type="ARBA" id="ARBA00023163"/>
    </source>
</evidence>
<dbReference type="SUPFAM" id="SSF46785">
    <property type="entry name" value="Winged helix' DNA-binding domain"/>
    <property type="match status" value="1"/>
</dbReference>
<gene>
    <name evidence="5" type="primary">hutC</name>
    <name evidence="5" type="ORF">GCM10007977_060230</name>
</gene>
<reference evidence="5" key="1">
    <citation type="journal article" date="2014" name="Int. J. Syst. Evol. Microbiol.">
        <title>Complete genome sequence of Corynebacterium casei LMG S-19264T (=DSM 44701T), isolated from a smear-ripened cheese.</title>
        <authorList>
            <consortium name="US DOE Joint Genome Institute (JGI-PGF)"/>
            <person name="Walter F."/>
            <person name="Albersmeier A."/>
            <person name="Kalinowski J."/>
            <person name="Ruckert C."/>
        </authorList>
    </citation>
    <scope>NUCLEOTIDE SEQUENCE</scope>
    <source>
        <strain evidence="5">JCM 19831</strain>
    </source>
</reference>
<name>A0A917U1R9_9ACTN</name>